<keyword evidence="4 5" id="KW-0472">Membrane</keyword>
<reference evidence="7" key="1">
    <citation type="submission" date="2021-02" db="EMBL/GenBank/DDBJ databases">
        <authorList>
            <person name="Nowell W R."/>
        </authorList>
    </citation>
    <scope>NUCLEOTIDE SEQUENCE</scope>
</reference>
<feature type="transmembrane region" description="Helical" evidence="5">
    <location>
        <begin position="99"/>
        <end position="122"/>
    </location>
</feature>
<organism evidence="7 8">
    <name type="scientific">Adineta steineri</name>
    <dbReference type="NCBI Taxonomy" id="433720"/>
    <lineage>
        <taxon>Eukaryota</taxon>
        <taxon>Metazoa</taxon>
        <taxon>Spiralia</taxon>
        <taxon>Gnathifera</taxon>
        <taxon>Rotifera</taxon>
        <taxon>Eurotatoria</taxon>
        <taxon>Bdelloidea</taxon>
        <taxon>Adinetida</taxon>
        <taxon>Adinetidae</taxon>
        <taxon>Adineta</taxon>
    </lineage>
</organism>
<comment type="subcellular location">
    <subcellularLocation>
        <location evidence="1">Membrane</location>
    </subcellularLocation>
</comment>
<dbReference type="Proteomes" id="UP000663832">
    <property type="component" value="Unassembled WGS sequence"/>
</dbReference>
<evidence type="ECO:0000313" key="8">
    <source>
        <dbReference type="Proteomes" id="UP000663832"/>
    </source>
</evidence>
<gene>
    <name evidence="7" type="ORF">QVE165_LOCUS8035</name>
</gene>
<feature type="transmembrane region" description="Helical" evidence="5">
    <location>
        <begin position="185"/>
        <end position="211"/>
    </location>
</feature>
<feature type="transmembrane region" description="Helical" evidence="5">
    <location>
        <begin position="31"/>
        <end position="51"/>
    </location>
</feature>
<name>A0A813XML5_9BILA</name>
<protein>
    <recommendedName>
        <fullName evidence="6">G-protein coupled receptors family 1 profile domain-containing protein</fullName>
    </recommendedName>
</protein>
<evidence type="ECO:0000313" key="7">
    <source>
        <dbReference type="EMBL" id="CAF0873706.1"/>
    </source>
</evidence>
<dbReference type="PROSITE" id="PS50262">
    <property type="entry name" value="G_PROTEIN_RECEP_F1_2"/>
    <property type="match status" value="1"/>
</dbReference>
<dbReference type="GO" id="GO:0016020">
    <property type="term" value="C:membrane"/>
    <property type="evidence" value="ECO:0007669"/>
    <property type="project" value="UniProtKB-SubCell"/>
</dbReference>
<feature type="transmembrane region" description="Helical" evidence="5">
    <location>
        <begin position="143"/>
        <end position="165"/>
    </location>
</feature>
<evidence type="ECO:0000259" key="6">
    <source>
        <dbReference type="PROSITE" id="PS50262"/>
    </source>
</evidence>
<feature type="domain" description="G-protein coupled receptors family 1 profile" evidence="6">
    <location>
        <begin position="115"/>
        <end position="287"/>
    </location>
</feature>
<sequence length="339" mass="39044">MVSLFQQNNTDSKCLATLSWDQSTVDAQRPILYVCIIASIVHAAFWLQLSFCPSVRQKTMQWLYAYLATDIFLLMRFFFLFIVHTTSTECIPTRAWELFVAYIEAIGDNYLNILEVYILLALNLCRYIQITRNKNVYVTNVRLLVVTHIAIYLLPAFFLIIQLPIGWGELNSYSGNTCDIGYTNTFAVVLNIVVAFILPIGLNILVIGASVRHVHLTSQLQQAKHHVSAREKYNRSLVIQFTIFYTIWFLLWSPNIIIYQFTSGVNTLTIIGKLLNFIEISIDPIIVAALDVRFYQAWKKTWTELKNRSLKKFGHEQRRIGPAVFTTTVNTVQQRVTKV</sequence>
<dbReference type="AlphaFoldDB" id="A0A813XML5"/>
<dbReference type="InterPro" id="IPR017452">
    <property type="entry name" value="GPCR_Rhodpsn_7TM"/>
</dbReference>
<dbReference type="Gene3D" id="1.20.1070.10">
    <property type="entry name" value="Rhodopsin 7-helix transmembrane proteins"/>
    <property type="match status" value="1"/>
</dbReference>
<evidence type="ECO:0000256" key="4">
    <source>
        <dbReference type="ARBA" id="ARBA00023136"/>
    </source>
</evidence>
<keyword evidence="2 5" id="KW-0812">Transmembrane</keyword>
<dbReference type="EMBL" id="CAJNOM010000035">
    <property type="protein sequence ID" value="CAF0873706.1"/>
    <property type="molecule type" value="Genomic_DNA"/>
</dbReference>
<comment type="caution">
    <text evidence="7">The sequence shown here is derived from an EMBL/GenBank/DDBJ whole genome shotgun (WGS) entry which is preliminary data.</text>
</comment>
<evidence type="ECO:0000256" key="5">
    <source>
        <dbReference type="SAM" id="Phobius"/>
    </source>
</evidence>
<evidence type="ECO:0000256" key="2">
    <source>
        <dbReference type="ARBA" id="ARBA00022692"/>
    </source>
</evidence>
<dbReference type="SUPFAM" id="SSF81321">
    <property type="entry name" value="Family A G protein-coupled receptor-like"/>
    <property type="match status" value="1"/>
</dbReference>
<feature type="transmembrane region" description="Helical" evidence="5">
    <location>
        <begin position="63"/>
        <end position="87"/>
    </location>
</feature>
<dbReference type="OrthoDB" id="10032875at2759"/>
<keyword evidence="8" id="KW-1185">Reference proteome</keyword>
<keyword evidence="3 5" id="KW-1133">Transmembrane helix</keyword>
<evidence type="ECO:0000256" key="1">
    <source>
        <dbReference type="ARBA" id="ARBA00004370"/>
    </source>
</evidence>
<proteinExistence type="predicted"/>
<feature type="transmembrane region" description="Helical" evidence="5">
    <location>
        <begin position="232"/>
        <end position="251"/>
    </location>
</feature>
<evidence type="ECO:0000256" key="3">
    <source>
        <dbReference type="ARBA" id="ARBA00022989"/>
    </source>
</evidence>
<accession>A0A813XML5</accession>